<sequence>MALSSPKGKTFRSS</sequence>
<accession>A0A0E9PVG7</accession>
<organism evidence="1">
    <name type="scientific">Anguilla anguilla</name>
    <name type="common">European freshwater eel</name>
    <name type="synonym">Muraena anguilla</name>
    <dbReference type="NCBI Taxonomy" id="7936"/>
    <lineage>
        <taxon>Eukaryota</taxon>
        <taxon>Metazoa</taxon>
        <taxon>Chordata</taxon>
        <taxon>Craniata</taxon>
        <taxon>Vertebrata</taxon>
        <taxon>Euteleostomi</taxon>
        <taxon>Actinopterygii</taxon>
        <taxon>Neopterygii</taxon>
        <taxon>Teleostei</taxon>
        <taxon>Anguilliformes</taxon>
        <taxon>Anguillidae</taxon>
        <taxon>Anguilla</taxon>
    </lineage>
</organism>
<dbReference type="EMBL" id="GBXM01100734">
    <property type="protein sequence ID" value="JAH07843.1"/>
    <property type="molecule type" value="Transcribed_RNA"/>
</dbReference>
<proteinExistence type="predicted"/>
<name>A0A0E9PVG7_ANGAN</name>
<reference evidence="1" key="2">
    <citation type="journal article" date="2015" name="Fish Shellfish Immunol.">
        <title>Early steps in the European eel (Anguilla anguilla)-Vibrio vulnificus interaction in the gills: Role of the RtxA13 toxin.</title>
        <authorList>
            <person name="Callol A."/>
            <person name="Pajuelo D."/>
            <person name="Ebbesson L."/>
            <person name="Teles M."/>
            <person name="MacKenzie S."/>
            <person name="Amaro C."/>
        </authorList>
    </citation>
    <scope>NUCLEOTIDE SEQUENCE</scope>
</reference>
<evidence type="ECO:0000313" key="1">
    <source>
        <dbReference type="EMBL" id="JAH07843.1"/>
    </source>
</evidence>
<dbReference type="EMBL" id="GBXM01103570">
    <property type="protein sequence ID" value="JAH05007.1"/>
    <property type="molecule type" value="Transcribed_RNA"/>
</dbReference>
<reference evidence="1" key="1">
    <citation type="submission" date="2014-11" db="EMBL/GenBank/DDBJ databases">
        <authorList>
            <person name="Amaro Gonzalez C."/>
        </authorList>
    </citation>
    <scope>NUCLEOTIDE SEQUENCE</scope>
</reference>
<protein>
    <submittedName>
        <fullName evidence="1">Uncharacterized protein</fullName>
    </submittedName>
</protein>